<dbReference type="RefSeq" id="WP_204498945.1">
    <property type="nucleotide sequence ID" value="NZ_JAFBDR010000008.1"/>
</dbReference>
<dbReference type="Proteomes" id="UP001296943">
    <property type="component" value="Unassembled WGS sequence"/>
</dbReference>
<reference evidence="1 2" key="1">
    <citation type="submission" date="2021-01" db="EMBL/GenBank/DDBJ databases">
        <title>Genomic Encyclopedia of Type Strains, Phase IV (KMG-IV): sequencing the most valuable type-strain genomes for metagenomic binning, comparative biology and taxonomic classification.</title>
        <authorList>
            <person name="Goeker M."/>
        </authorList>
    </citation>
    <scope>NUCLEOTIDE SEQUENCE [LARGE SCALE GENOMIC DNA]</scope>
    <source>
        <strain evidence="1 2">DSM 23711</strain>
    </source>
</reference>
<keyword evidence="2" id="KW-1185">Reference proteome</keyword>
<organism evidence="1 2">
    <name type="scientific">Aquibacillus albus</name>
    <dbReference type="NCBI Taxonomy" id="1168171"/>
    <lineage>
        <taxon>Bacteria</taxon>
        <taxon>Bacillati</taxon>
        <taxon>Bacillota</taxon>
        <taxon>Bacilli</taxon>
        <taxon>Bacillales</taxon>
        <taxon>Bacillaceae</taxon>
        <taxon>Aquibacillus</taxon>
    </lineage>
</organism>
<accession>A0ABS2MZV8</accession>
<evidence type="ECO:0000313" key="1">
    <source>
        <dbReference type="EMBL" id="MBM7571390.1"/>
    </source>
</evidence>
<comment type="caution">
    <text evidence="1">The sequence shown here is derived from an EMBL/GenBank/DDBJ whole genome shotgun (WGS) entry which is preliminary data.</text>
</comment>
<proteinExistence type="predicted"/>
<dbReference type="Pfam" id="PF19614">
    <property type="entry name" value="DUF6119"/>
    <property type="match status" value="1"/>
</dbReference>
<sequence>MEFSIYKLDTTRESFKDILINHYYMHQVGETKTQQVEKSIGENQVSTELVIEFYFRKDSNEQSISWYDYWFKFFDSDENHYKSVESAFGVIIIEIENHLYGISLGRGHHYTNKIADLDFGLDIAEIIIRENSIDIKSAKFFKQTKNKSLTQYNKNSFVTNEIGESNEMVIGKIDIDDKYQNWVISDYLDRAVFGTPLKINASNYDPSEIIEIVFEVHFISIYESHNRKHSFPRISILKNSEDNAYKIANLNTILLNELKSDKEQLDVSLSYFIENDGDILIEPINSDIELIYSRRKHEVPFDINKISQKIKELDVDDIEKVSIKPKMNPEKRIPLLNFLDFTTTYESKNYCLYKGNWAHFNASYIEFIEREITKVNEITTYNEEYNLDQNLLERGKVIIDSSDTYHNVSYTEYKYNVFLHDKYDFKLLDREREHTIFKEVEFADLYDETDANLIHVKIGSTKDLRYCIQQSLHSAELFNIHSNSLEEYEITIVTDISMLLVVDFENIFDSDGRIDFGKSKSIYFKTEVIEWHNRLRSLGFNPNIIVAKDLR</sequence>
<name>A0ABS2MZV8_9BACI</name>
<gene>
    <name evidence="1" type="ORF">JOC48_001886</name>
</gene>
<dbReference type="NCBIfam" id="TIGR04141">
    <property type="entry name" value="TIGR04141 family sporadically distributed protein"/>
    <property type="match status" value="1"/>
</dbReference>
<evidence type="ECO:0000313" key="2">
    <source>
        <dbReference type="Proteomes" id="UP001296943"/>
    </source>
</evidence>
<protein>
    <submittedName>
        <fullName evidence="1">Uncharacterized protein (TIGR04141 family)</fullName>
    </submittedName>
</protein>
<dbReference type="InterPro" id="IPR026487">
    <property type="entry name" value="CHP04141"/>
</dbReference>
<dbReference type="EMBL" id="JAFBDR010000008">
    <property type="protein sequence ID" value="MBM7571390.1"/>
    <property type="molecule type" value="Genomic_DNA"/>
</dbReference>